<reference evidence="11 12" key="1">
    <citation type="submission" date="2022-12" db="EMBL/GenBank/DDBJ databases">
        <title>Chromosome-level genome of Tegillarca granosa.</title>
        <authorList>
            <person name="Kim J."/>
        </authorList>
    </citation>
    <scope>NUCLEOTIDE SEQUENCE [LARGE SCALE GENOMIC DNA]</scope>
    <source>
        <strain evidence="11">Teg-2019</strain>
        <tissue evidence="11">Adductor muscle</tissue>
    </source>
</reference>
<feature type="region of interest" description="Disordered" evidence="9">
    <location>
        <begin position="1000"/>
        <end position="1033"/>
    </location>
</feature>
<evidence type="ECO:0000313" key="12">
    <source>
        <dbReference type="Proteomes" id="UP001217089"/>
    </source>
</evidence>
<evidence type="ECO:0000259" key="10">
    <source>
        <dbReference type="PROSITE" id="PS50157"/>
    </source>
</evidence>
<comment type="caution">
    <text evidence="11">The sequence shown here is derived from an EMBL/GenBank/DDBJ whole genome shotgun (WGS) entry which is preliminary data.</text>
</comment>
<feature type="compositionally biased region" description="Basic residues" evidence="9">
    <location>
        <begin position="655"/>
        <end position="664"/>
    </location>
</feature>
<dbReference type="InterPro" id="IPR017956">
    <property type="entry name" value="AT_hook_DNA-bd_motif"/>
</dbReference>
<dbReference type="PANTHER" id="PTHR24392">
    <property type="entry name" value="ZINC FINGER PROTEIN"/>
    <property type="match status" value="1"/>
</dbReference>
<feature type="domain" description="C2H2-type" evidence="10">
    <location>
        <begin position="174"/>
        <end position="201"/>
    </location>
</feature>
<evidence type="ECO:0000256" key="2">
    <source>
        <dbReference type="ARBA" id="ARBA00022723"/>
    </source>
</evidence>
<evidence type="ECO:0000313" key="11">
    <source>
        <dbReference type="EMBL" id="KAJ8312645.1"/>
    </source>
</evidence>
<protein>
    <recommendedName>
        <fullName evidence="10">C2H2-type domain-containing protein</fullName>
    </recommendedName>
</protein>
<evidence type="ECO:0000256" key="9">
    <source>
        <dbReference type="SAM" id="MobiDB-lite"/>
    </source>
</evidence>
<name>A0ABQ9FAJ4_TEGGR</name>
<keyword evidence="12" id="KW-1185">Reference proteome</keyword>
<proteinExistence type="predicted"/>
<feature type="domain" description="C2H2-type" evidence="10">
    <location>
        <begin position="458"/>
        <end position="486"/>
    </location>
</feature>
<evidence type="ECO:0000256" key="3">
    <source>
        <dbReference type="ARBA" id="ARBA00022737"/>
    </source>
</evidence>
<feature type="compositionally biased region" description="Basic residues" evidence="9">
    <location>
        <begin position="29"/>
        <end position="38"/>
    </location>
</feature>
<comment type="subcellular location">
    <subcellularLocation>
        <location evidence="1">Nucleus</location>
    </subcellularLocation>
</comment>
<dbReference type="Gene3D" id="3.30.160.60">
    <property type="entry name" value="Classic Zinc Finger"/>
    <property type="match status" value="2"/>
</dbReference>
<keyword evidence="5" id="KW-0862">Zinc</keyword>
<feature type="region of interest" description="Disordered" evidence="9">
    <location>
        <begin position="27"/>
        <end position="75"/>
    </location>
</feature>
<keyword evidence="6" id="KW-0238">DNA-binding</keyword>
<dbReference type="PANTHER" id="PTHR24392:SF49">
    <property type="entry name" value="PROTEIN HUNCHBACK"/>
    <property type="match status" value="1"/>
</dbReference>
<dbReference type="EMBL" id="JARBDR010000440">
    <property type="protein sequence ID" value="KAJ8312645.1"/>
    <property type="molecule type" value="Genomic_DNA"/>
</dbReference>
<feature type="region of interest" description="Disordered" evidence="9">
    <location>
        <begin position="613"/>
        <end position="638"/>
    </location>
</feature>
<feature type="compositionally biased region" description="Basic and acidic residues" evidence="9">
    <location>
        <begin position="54"/>
        <end position="65"/>
    </location>
</feature>
<feature type="compositionally biased region" description="Polar residues" evidence="9">
    <location>
        <begin position="1018"/>
        <end position="1033"/>
    </location>
</feature>
<dbReference type="SMART" id="SM00384">
    <property type="entry name" value="AT_hook"/>
    <property type="match status" value="5"/>
</dbReference>
<evidence type="ECO:0000256" key="8">
    <source>
        <dbReference type="PROSITE-ProRule" id="PRU00042"/>
    </source>
</evidence>
<dbReference type="PROSITE" id="PS50157">
    <property type="entry name" value="ZINC_FINGER_C2H2_2"/>
    <property type="match status" value="2"/>
</dbReference>
<dbReference type="Proteomes" id="UP001217089">
    <property type="component" value="Unassembled WGS sequence"/>
</dbReference>
<evidence type="ECO:0000256" key="7">
    <source>
        <dbReference type="ARBA" id="ARBA00023242"/>
    </source>
</evidence>
<keyword evidence="7" id="KW-0539">Nucleus</keyword>
<accession>A0ABQ9FAJ4</accession>
<evidence type="ECO:0000256" key="4">
    <source>
        <dbReference type="ARBA" id="ARBA00022771"/>
    </source>
</evidence>
<keyword evidence="3" id="KW-0677">Repeat</keyword>
<feature type="region of interest" description="Disordered" evidence="9">
    <location>
        <begin position="655"/>
        <end position="676"/>
    </location>
</feature>
<sequence>MKYQRQRTKFINENMCDSDLNSKPTEIKIKKKRGRKPKSVTNQNLSVETALDLSETKDSDNEKLKSSISPTRSGRKSYKKLNKEFLYDYETGDGENDVKFSSHQKKSDFYSPKKSISLELENSDIDPDILKTKNSSYRYCENLKHSRPLNIENSNLQLERLPRACTPKGSAILYKCMECKFESTLRTNFKEHLCIHLGYKPIYCNKCEFRTCHKNNIFSHCANMHGDRNDFKVVTELDKEQFLVARVKECRKFVPKKYVTHTKNLKKRISATKIKTSGYKKVDCHSASENLVKCPYCMFQAHSNSSIKKHIVWKHKIFTYQCQLCEFSSFLKTEVSLHISNKHGGDNCSPIKSLKPRTEVEENESEGLKNLEGSLGPKNLDTSLGPYWNQTNSVRKRFFKSGTIRIENFKKKSNLKEKYSQFPRKPKRMEKCRICGFESIAIVGIRRHMYFRHKLCSWVCTGCSATFPQKDEAVCHTQMYHSGQHVKISRTLPEAPSRVSNTGGKKILSSLDSEVKIARKMKKRSNLYSWQLKKQKNLHTDLNSISPPQNDVEKSGMNSELKTEFSNSIPGENLKEESRINNIENSNFENIMKSEMENNDYYMSDVPAGSDTAPSVGDISNSVTVPRKPGRPKLNKTDCNSKIDIELQMTDALKVQKKRGRKRKAESLTGDGLDNSSGNIKKFRKSLKSDKLILSNDSSFDCISDISVENCNKTIDILMNSSNAGTPVSGKKRGPKKKTLSSNLFQSVDMVHLAGENESKGKTTGIKQEEKSVFNNFMCGAANDSNAAPGPKTPKSKIIMTVADVHQSDFKSDSELSKRYSKDKNVCAVPSMESDCEKQNQIADFSPSKLTCGLNEEKMYSQFNDGRLMYDFERKQKLKLKKMKNLKTCDLDSSSGSCLQSENEKFGGNESGDIDHIIKIKKKRGRKKKIEENGEGDENAIWSNWKSSSYVLHPKKIDKVQVAYSCPYCNYAAPLRHQLRLHCYGRHTDRPACLIEFKIKRKPGRPPGKPNSVKLSPKQVNKSKSSSPCKETNQNVNEGVFLEGSEMSPSLPPKKTIKKRFNNPLKPMVRQLNGCRVRVYDTFHSCVDIDDVDRYLDKFGVRTLNMDMLTPKQFSKFMSKFGGNLQGVDL</sequence>
<keyword evidence="2" id="KW-0479">Metal-binding</keyword>
<gene>
    <name evidence="11" type="ORF">KUTeg_010018</name>
</gene>
<evidence type="ECO:0000256" key="5">
    <source>
        <dbReference type="ARBA" id="ARBA00022833"/>
    </source>
</evidence>
<keyword evidence="4 8" id="KW-0863">Zinc-finger</keyword>
<dbReference type="PROSITE" id="PS00028">
    <property type="entry name" value="ZINC_FINGER_C2H2_1"/>
    <property type="match status" value="1"/>
</dbReference>
<dbReference type="SMART" id="SM00355">
    <property type="entry name" value="ZnF_C2H2"/>
    <property type="match status" value="7"/>
</dbReference>
<organism evidence="11 12">
    <name type="scientific">Tegillarca granosa</name>
    <name type="common">Malaysian cockle</name>
    <name type="synonym">Anadara granosa</name>
    <dbReference type="NCBI Taxonomy" id="220873"/>
    <lineage>
        <taxon>Eukaryota</taxon>
        <taxon>Metazoa</taxon>
        <taxon>Spiralia</taxon>
        <taxon>Lophotrochozoa</taxon>
        <taxon>Mollusca</taxon>
        <taxon>Bivalvia</taxon>
        <taxon>Autobranchia</taxon>
        <taxon>Pteriomorphia</taxon>
        <taxon>Arcoida</taxon>
        <taxon>Arcoidea</taxon>
        <taxon>Arcidae</taxon>
        <taxon>Tegillarca</taxon>
    </lineage>
</organism>
<evidence type="ECO:0000256" key="6">
    <source>
        <dbReference type="ARBA" id="ARBA00023125"/>
    </source>
</evidence>
<evidence type="ECO:0000256" key="1">
    <source>
        <dbReference type="ARBA" id="ARBA00004123"/>
    </source>
</evidence>
<dbReference type="InterPro" id="IPR013087">
    <property type="entry name" value="Znf_C2H2_type"/>
</dbReference>